<keyword evidence="2 6" id="KW-0349">Heme</keyword>
<dbReference type="PROSITE" id="PS51007">
    <property type="entry name" value="CYTC"/>
    <property type="match status" value="2"/>
</dbReference>
<evidence type="ECO:0000259" key="8">
    <source>
        <dbReference type="PROSITE" id="PS51007"/>
    </source>
</evidence>
<proteinExistence type="predicted"/>
<dbReference type="InterPro" id="IPR050597">
    <property type="entry name" value="Cytochrome_c_Oxidase_Subunit"/>
</dbReference>
<feature type="domain" description="Cytochrome c" evidence="8">
    <location>
        <begin position="53"/>
        <end position="131"/>
    </location>
</feature>
<keyword evidence="5 6" id="KW-0408">Iron</keyword>
<evidence type="ECO:0000256" key="3">
    <source>
        <dbReference type="ARBA" id="ARBA00022723"/>
    </source>
</evidence>
<dbReference type="PROSITE" id="PS51257">
    <property type="entry name" value="PROKAR_LIPOPROTEIN"/>
    <property type="match status" value="1"/>
</dbReference>
<evidence type="ECO:0000256" key="7">
    <source>
        <dbReference type="SAM" id="SignalP"/>
    </source>
</evidence>
<dbReference type="GO" id="GO:0020037">
    <property type="term" value="F:heme binding"/>
    <property type="evidence" value="ECO:0007669"/>
    <property type="project" value="InterPro"/>
</dbReference>
<dbReference type="GO" id="GO:0046872">
    <property type="term" value="F:metal ion binding"/>
    <property type="evidence" value="ECO:0007669"/>
    <property type="project" value="UniProtKB-KW"/>
</dbReference>
<dbReference type="PANTHER" id="PTHR33751:SF9">
    <property type="entry name" value="CYTOCHROME C4"/>
    <property type="match status" value="1"/>
</dbReference>
<dbReference type="SUPFAM" id="SSF46626">
    <property type="entry name" value="Cytochrome c"/>
    <property type="match status" value="2"/>
</dbReference>
<sequence>MSRLSRSVLPRAFLLGLPLLAGCTYTTSSGSAPAAVQTFTEGAGPLQLRYQTPSAQRGAALAVTCAGCHGPGGVSTRAGTPGLAGQVASYSRLQLTAFRAKLRPSGVMHAVAAPLSDQNIADLAAHYAALEPGPAWKVDPEARARGMRLFTQGDAARNLLACQVCHGADGRGVDRNGVASVTHLSPEYGVEILEEFHAAPSFGGLIWPEAMRIAVQPLSDQEMKDLAAYMASLGSP</sequence>
<dbReference type="PANTHER" id="PTHR33751">
    <property type="entry name" value="CBB3-TYPE CYTOCHROME C OXIDASE SUBUNIT FIXP"/>
    <property type="match status" value="1"/>
</dbReference>
<evidence type="ECO:0000256" key="1">
    <source>
        <dbReference type="ARBA" id="ARBA00022448"/>
    </source>
</evidence>
<dbReference type="InterPro" id="IPR009056">
    <property type="entry name" value="Cyt_c-like_dom"/>
</dbReference>
<organism evidence="9">
    <name type="scientific">Deinococcus sp. VB142</name>
    <dbReference type="NCBI Taxonomy" id="3112952"/>
    <lineage>
        <taxon>Bacteria</taxon>
        <taxon>Thermotogati</taxon>
        <taxon>Deinococcota</taxon>
        <taxon>Deinococci</taxon>
        <taxon>Deinococcales</taxon>
        <taxon>Deinococcaceae</taxon>
        <taxon>Deinococcus</taxon>
    </lineage>
</organism>
<dbReference type="AlphaFoldDB" id="A0AAU6PY74"/>
<name>A0AAU6PY74_9DEIO</name>
<evidence type="ECO:0000256" key="2">
    <source>
        <dbReference type="ARBA" id="ARBA00022617"/>
    </source>
</evidence>
<evidence type="ECO:0000256" key="6">
    <source>
        <dbReference type="PROSITE-ProRule" id="PRU00433"/>
    </source>
</evidence>
<protein>
    <submittedName>
        <fullName evidence="9">Cytochrome c4</fullName>
    </submittedName>
</protein>
<evidence type="ECO:0000256" key="5">
    <source>
        <dbReference type="ARBA" id="ARBA00023004"/>
    </source>
</evidence>
<dbReference type="InterPro" id="IPR036909">
    <property type="entry name" value="Cyt_c-like_dom_sf"/>
</dbReference>
<dbReference type="Pfam" id="PF00034">
    <property type="entry name" value="Cytochrom_C"/>
    <property type="match status" value="2"/>
</dbReference>
<keyword evidence="4" id="KW-0249">Electron transport</keyword>
<dbReference type="Gene3D" id="1.10.760.10">
    <property type="entry name" value="Cytochrome c-like domain"/>
    <property type="match status" value="2"/>
</dbReference>
<dbReference type="RefSeq" id="WP_339093647.1">
    <property type="nucleotide sequence ID" value="NZ_CP149782.1"/>
</dbReference>
<keyword evidence="3 6" id="KW-0479">Metal-binding</keyword>
<keyword evidence="1" id="KW-0813">Transport</keyword>
<dbReference type="GO" id="GO:0009055">
    <property type="term" value="F:electron transfer activity"/>
    <property type="evidence" value="ECO:0007669"/>
    <property type="project" value="InterPro"/>
</dbReference>
<gene>
    <name evidence="9" type="ORF">WDJ50_07035</name>
</gene>
<accession>A0AAU6PY74</accession>
<evidence type="ECO:0000313" key="9">
    <source>
        <dbReference type="EMBL" id="WYF43198.1"/>
    </source>
</evidence>
<evidence type="ECO:0000256" key="4">
    <source>
        <dbReference type="ARBA" id="ARBA00022982"/>
    </source>
</evidence>
<feature type="chain" id="PRO_5043571118" evidence="7">
    <location>
        <begin position="35"/>
        <end position="236"/>
    </location>
</feature>
<dbReference type="EMBL" id="CP149782">
    <property type="protein sequence ID" value="WYF43198.1"/>
    <property type="molecule type" value="Genomic_DNA"/>
</dbReference>
<feature type="signal peptide" evidence="7">
    <location>
        <begin position="1"/>
        <end position="34"/>
    </location>
</feature>
<feature type="domain" description="Cytochrome c" evidence="8">
    <location>
        <begin position="141"/>
        <end position="234"/>
    </location>
</feature>
<reference evidence="9" key="1">
    <citation type="submission" date="2024-03" db="EMBL/GenBank/DDBJ databases">
        <title>Deinococcus weizhi sp. nov., isolated from human skin.</title>
        <authorList>
            <person name="Wei Z."/>
            <person name="Tian F."/>
            <person name="Yang C."/>
            <person name="Xin L.T."/>
            <person name="Wen Z.J."/>
            <person name="Lan K.C."/>
            <person name="Yu L."/>
            <person name="Zhe W."/>
            <person name="Dan F.D."/>
            <person name="Jun W."/>
            <person name="Rui Z."/>
            <person name="Yong X.J."/>
            <person name="Ting Y."/>
            <person name="Wei X."/>
            <person name="Xu Z.G."/>
            <person name="Xin Z."/>
            <person name="Dong F.G."/>
            <person name="Ni X.M."/>
            <person name="Zheng M.G."/>
            <person name="Chun Y."/>
            <person name="Qian W.X."/>
        </authorList>
    </citation>
    <scope>NUCLEOTIDE SEQUENCE</scope>
    <source>
        <strain evidence="9">VB142</strain>
    </source>
</reference>
<keyword evidence="7" id="KW-0732">Signal</keyword>